<dbReference type="RefSeq" id="WP_146453795.1">
    <property type="nucleotide sequence ID" value="NZ_SJPW01000001.1"/>
</dbReference>
<evidence type="ECO:0000256" key="1">
    <source>
        <dbReference type="SAM" id="MobiDB-lite"/>
    </source>
</evidence>
<evidence type="ECO:0008006" key="4">
    <source>
        <dbReference type="Google" id="ProtNLM"/>
    </source>
</evidence>
<dbReference type="OrthoDB" id="284584at2"/>
<dbReference type="Proteomes" id="UP000318288">
    <property type="component" value="Unassembled WGS sequence"/>
</dbReference>
<dbReference type="EMBL" id="SJPW01000001">
    <property type="protein sequence ID" value="TWU60188.1"/>
    <property type="molecule type" value="Genomic_DNA"/>
</dbReference>
<dbReference type="PANTHER" id="PTHR36508">
    <property type="entry name" value="PROTEIN SLYX"/>
    <property type="match status" value="1"/>
</dbReference>
<keyword evidence="3" id="KW-1185">Reference proteome</keyword>
<dbReference type="AlphaFoldDB" id="A0A5C6FFJ9"/>
<dbReference type="InterPro" id="IPR007236">
    <property type="entry name" value="SlyX"/>
</dbReference>
<comment type="caution">
    <text evidence="2">The sequence shown here is derived from an EMBL/GenBank/DDBJ whole genome shotgun (WGS) entry which is preliminary data.</text>
</comment>
<dbReference type="Pfam" id="PF04102">
    <property type="entry name" value="SlyX"/>
    <property type="match status" value="1"/>
</dbReference>
<name>A0A5C6FFJ9_9BACT</name>
<proteinExistence type="predicted"/>
<protein>
    <recommendedName>
        <fullName evidence="4">Protein SlyX</fullName>
    </recommendedName>
</protein>
<feature type="region of interest" description="Disordered" evidence="1">
    <location>
        <begin position="53"/>
        <end position="76"/>
    </location>
</feature>
<sequence>MSDETRDAKARLIELEIQIAHVQRLYEQLNEVVTEEALRADRIQHKLDTLTNQVRDLKNKSPESAGDPLDEKPPHY</sequence>
<dbReference type="PANTHER" id="PTHR36508:SF1">
    <property type="entry name" value="PROTEIN SLYX"/>
    <property type="match status" value="1"/>
</dbReference>
<organism evidence="2 3">
    <name type="scientific">Rubripirellula tenax</name>
    <dbReference type="NCBI Taxonomy" id="2528015"/>
    <lineage>
        <taxon>Bacteria</taxon>
        <taxon>Pseudomonadati</taxon>
        <taxon>Planctomycetota</taxon>
        <taxon>Planctomycetia</taxon>
        <taxon>Pirellulales</taxon>
        <taxon>Pirellulaceae</taxon>
        <taxon>Rubripirellula</taxon>
    </lineage>
</organism>
<gene>
    <name evidence="2" type="ORF">Poly51_04630</name>
</gene>
<evidence type="ECO:0000313" key="3">
    <source>
        <dbReference type="Proteomes" id="UP000318288"/>
    </source>
</evidence>
<accession>A0A5C6FFJ9</accession>
<evidence type="ECO:0000313" key="2">
    <source>
        <dbReference type="EMBL" id="TWU60188.1"/>
    </source>
</evidence>
<reference evidence="2 3" key="1">
    <citation type="submission" date="2019-02" db="EMBL/GenBank/DDBJ databases">
        <title>Deep-cultivation of Planctomycetes and their phenomic and genomic characterization uncovers novel biology.</title>
        <authorList>
            <person name="Wiegand S."/>
            <person name="Jogler M."/>
            <person name="Boedeker C."/>
            <person name="Pinto D."/>
            <person name="Vollmers J."/>
            <person name="Rivas-Marin E."/>
            <person name="Kohn T."/>
            <person name="Peeters S.H."/>
            <person name="Heuer A."/>
            <person name="Rast P."/>
            <person name="Oberbeckmann S."/>
            <person name="Bunk B."/>
            <person name="Jeske O."/>
            <person name="Meyerdierks A."/>
            <person name="Storesund J.E."/>
            <person name="Kallscheuer N."/>
            <person name="Luecker S."/>
            <person name="Lage O.M."/>
            <person name="Pohl T."/>
            <person name="Merkel B.J."/>
            <person name="Hornburger P."/>
            <person name="Mueller R.-W."/>
            <person name="Bruemmer F."/>
            <person name="Labrenz M."/>
            <person name="Spormann A.M."/>
            <person name="Op Den Camp H."/>
            <person name="Overmann J."/>
            <person name="Amann R."/>
            <person name="Jetten M.S.M."/>
            <person name="Mascher T."/>
            <person name="Medema M.H."/>
            <person name="Devos D.P."/>
            <person name="Kaster A.-K."/>
            <person name="Ovreas L."/>
            <person name="Rohde M."/>
            <person name="Galperin M.Y."/>
            <person name="Jogler C."/>
        </authorList>
    </citation>
    <scope>NUCLEOTIDE SEQUENCE [LARGE SCALE GENOMIC DNA]</scope>
    <source>
        <strain evidence="2 3">Poly51</strain>
    </source>
</reference>